<dbReference type="InterPro" id="IPR039672">
    <property type="entry name" value="MFS_2"/>
</dbReference>
<evidence type="ECO:0000313" key="2">
    <source>
        <dbReference type="EMBL" id="MBV7389057.1"/>
    </source>
</evidence>
<gene>
    <name evidence="2" type="ORF">KUA55_00070</name>
</gene>
<feature type="transmembrane region" description="Helical" evidence="1">
    <location>
        <begin position="54"/>
        <end position="77"/>
    </location>
</feature>
<dbReference type="Proteomes" id="UP000774130">
    <property type="component" value="Unassembled WGS sequence"/>
</dbReference>
<feature type="transmembrane region" description="Helical" evidence="1">
    <location>
        <begin position="191"/>
        <end position="210"/>
    </location>
</feature>
<dbReference type="PANTHER" id="PTHR11328">
    <property type="entry name" value="MAJOR FACILITATOR SUPERFAMILY DOMAIN-CONTAINING PROTEIN"/>
    <property type="match status" value="1"/>
</dbReference>
<feature type="transmembrane region" description="Helical" evidence="1">
    <location>
        <begin position="241"/>
        <end position="266"/>
    </location>
</feature>
<dbReference type="Pfam" id="PF13347">
    <property type="entry name" value="MFS_2"/>
    <property type="match status" value="1"/>
</dbReference>
<keyword evidence="1" id="KW-0812">Transmembrane</keyword>
<dbReference type="CDD" id="cd17332">
    <property type="entry name" value="MFS_MelB_like"/>
    <property type="match status" value="1"/>
</dbReference>
<feature type="transmembrane region" description="Helical" evidence="1">
    <location>
        <begin position="117"/>
        <end position="137"/>
    </location>
</feature>
<dbReference type="NCBIfam" id="TIGR00792">
    <property type="entry name" value="gph"/>
    <property type="match status" value="1"/>
</dbReference>
<keyword evidence="3" id="KW-1185">Reference proteome</keyword>
<dbReference type="EMBL" id="JAHUZB010000001">
    <property type="protein sequence ID" value="MBV7389057.1"/>
    <property type="molecule type" value="Genomic_DNA"/>
</dbReference>
<organism evidence="2 3">
    <name type="scientific">Enterococcus alishanensis</name>
    <dbReference type="NCBI Taxonomy" id="1303817"/>
    <lineage>
        <taxon>Bacteria</taxon>
        <taxon>Bacillati</taxon>
        <taxon>Bacillota</taxon>
        <taxon>Bacilli</taxon>
        <taxon>Lactobacillales</taxon>
        <taxon>Enterococcaceae</taxon>
        <taxon>Enterococcus</taxon>
    </lineage>
</organism>
<feature type="transmembrane region" description="Helical" evidence="1">
    <location>
        <begin position="158"/>
        <end position="179"/>
    </location>
</feature>
<comment type="caution">
    <text evidence="2">The sequence shown here is derived from an EMBL/GenBank/DDBJ whole genome shotgun (WGS) entry which is preliminary data.</text>
</comment>
<accession>A0ABS6T7D5</accession>
<evidence type="ECO:0000313" key="3">
    <source>
        <dbReference type="Proteomes" id="UP000774130"/>
    </source>
</evidence>
<dbReference type="RefSeq" id="WP_218324130.1">
    <property type="nucleotide sequence ID" value="NZ_JAHUZB010000001.1"/>
</dbReference>
<feature type="transmembrane region" description="Helical" evidence="1">
    <location>
        <begin position="379"/>
        <end position="399"/>
    </location>
</feature>
<keyword evidence="1" id="KW-0472">Membrane</keyword>
<protein>
    <submittedName>
        <fullName evidence="2">Glycoside-pentoside-hexuronide (GPH):cation symporter</fullName>
    </submittedName>
</protein>
<evidence type="ECO:0000256" key="1">
    <source>
        <dbReference type="SAM" id="Phobius"/>
    </source>
</evidence>
<reference evidence="2 3" key="1">
    <citation type="submission" date="2021-06" db="EMBL/GenBank/DDBJ databases">
        <title>Enterococcus alishanensis sp. nov., a novel lactic acid bacterium isolated from fresh coffee beans.</title>
        <authorList>
            <person name="Chen Y.-S."/>
        </authorList>
    </citation>
    <scope>NUCLEOTIDE SEQUENCE [LARGE SCALE GENOMIC DNA]</scope>
    <source>
        <strain evidence="2 3">ALS3</strain>
    </source>
</reference>
<sequence>MQLSQKQTKQPGKISFLEKLAYGSGDLASNLVLVLTTTYATFFYTDALGLNPGIIGGILLASKLLDGTSDILMGFVMDRVHSKHGKARSWILWLAIPIGIATVMMFAVPNLGTIGKYIYVAITYNLVSTFFYTMINVPYGTLNSLMTRDQDERMVINVFRMFMAQIGQLVISGVTLPLVNFVGGSGYQKSWIIVGAIYGVLAAVIFLFCYSNTKERVTVSEEQKTNLSFIASFKIIIKNNYWLLLVVVWVFLSFFINLSMLTASYYGKWILGDENLGGLLLSATLLPAILAMVLLPIFVRKIGKRNLSLIGGVGLVVVQVLMIINPTNITWLLVCSVVRGLALSTLMGTIFAMVADTIEYGEWKTGTRVEGMLYSTTTFGAKVGAGLAPAVALGILGAAGYNGVAAEQATKAIDAINFLYLYLPLPVLIVIPIIYLFYKLDKIYPQVMSDLEKREQA</sequence>
<keyword evidence="1" id="KW-1133">Transmembrane helix</keyword>
<feature type="transmembrane region" description="Helical" evidence="1">
    <location>
        <begin position="330"/>
        <end position="358"/>
    </location>
</feature>
<name>A0ABS6T7D5_9ENTE</name>
<feature type="transmembrane region" description="Helical" evidence="1">
    <location>
        <begin position="20"/>
        <end position="42"/>
    </location>
</feature>
<dbReference type="PANTHER" id="PTHR11328:SF24">
    <property type="entry name" value="MAJOR FACILITATOR SUPERFAMILY (MFS) PROFILE DOMAIN-CONTAINING PROTEIN"/>
    <property type="match status" value="1"/>
</dbReference>
<feature type="transmembrane region" description="Helical" evidence="1">
    <location>
        <begin position="89"/>
        <end position="111"/>
    </location>
</feature>
<feature type="transmembrane region" description="Helical" evidence="1">
    <location>
        <begin position="278"/>
        <end position="299"/>
    </location>
</feature>
<dbReference type="InterPro" id="IPR001927">
    <property type="entry name" value="Na/Gal_symport"/>
</dbReference>
<feature type="transmembrane region" description="Helical" evidence="1">
    <location>
        <begin position="419"/>
        <end position="438"/>
    </location>
</feature>
<proteinExistence type="predicted"/>
<feature type="transmembrane region" description="Helical" evidence="1">
    <location>
        <begin position="306"/>
        <end position="324"/>
    </location>
</feature>